<name>A0A9K3GPR8_9EUKA</name>
<evidence type="ECO:0000313" key="2">
    <source>
        <dbReference type="Proteomes" id="UP000265618"/>
    </source>
</evidence>
<dbReference type="Proteomes" id="UP000265618">
    <property type="component" value="Unassembled WGS sequence"/>
</dbReference>
<reference evidence="1 2" key="1">
    <citation type="journal article" date="2018" name="PLoS ONE">
        <title>The draft genome of Kipferlia bialata reveals reductive genome evolution in fornicate parasites.</title>
        <authorList>
            <person name="Tanifuji G."/>
            <person name="Takabayashi S."/>
            <person name="Kume K."/>
            <person name="Takagi M."/>
            <person name="Nakayama T."/>
            <person name="Kamikawa R."/>
            <person name="Inagaki Y."/>
            <person name="Hashimoto T."/>
        </authorList>
    </citation>
    <scope>NUCLEOTIDE SEQUENCE [LARGE SCALE GENOMIC DNA]</scope>
    <source>
        <strain evidence="1">NY0173</strain>
    </source>
</reference>
<sequence>MSISDPRGMSLRYEFHQMHGVTPGTPLLRMIGYPDICAWDTTISRRKHALAILQNVAIKGDRHGLGWDTERHNEHLIKIEGLTAMRARQRYVYVLICL</sequence>
<dbReference type="EMBL" id="BDIP01005744">
    <property type="protein sequence ID" value="GIQ90086.1"/>
    <property type="molecule type" value="Genomic_DNA"/>
</dbReference>
<evidence type="ECO:0000313" key="1">
    <source>
        <dbReference type="EMBL" id="GIQ90086.1"/>
    </source>
</evidence>
<keyword evidence="2" id="KW-1185">Reference proteome</keyword>
<comment type="caution">
    <text evidence="1">The sequence shown here is derived from an EMBL/GenBank/DDBJ whole genome shotgun (WGS) entry which is preliminary data.</text>
</comment>
<gene>
    <name evidence="1" type="ORF">KIPB_012740</name>
</gene>
<protein>
    <submittedName>
        <fullName evidence="1">Uncharacterized protein</fullName>
    </submittedName>
</protein>
<organism evidence="1 2">
    <name type="scientific">Kipferlia bialata</name>
    <dbReference type="NCBI Taxonomy" id="797122"/>
    <lineage>
        <taxon>Eukaryota</taxon>
        <taxon>Metamonada</taxon>
        <taxon>Carpediemonas-like organisms</taxon>
        <taxon>Kipferlia</taxon>
    </lineage>
</organism>
<proteinExistence type="predicted"/>
<dbReference type="AlphaFoldDB" id="A0A9K3GPR8"/>
<accession>A0A9K3GPR8</accession>